<dbReference type="Gene3D" id="1.20.1250.20">
    <property type="entry name" value="MFS general substrate transporter like domains"/>
    <property type="match status" value="1"/>
</dbReference>
<dbReference type="Proteomes" id="UP000532311">
    <property type="component" value="Unassembled WGS sequence"/>
</dbReference>
<evidence type="ECO:0000256" key="2">
    <source>
        <dbReference type="ARBA" id="ARBA00022692"/>
    </source>
</evidence>
<evidence type="ECO:0000256" key="1">
    <source>
        <dbReference type="ARBA" id="ARBA00004141"/>
    </source>
</evidence>
<feature type="transmembrane region" description="Helical" evidence="7">
    <location>
        <begin position="455"/>
        <end position="475"/>
    </location>
</feature>
<feature type="transmembrane region" description="Helical" evidence="7">
    <location>
        <begin position="383"/>
        <end position="402"/>
    </location>
</feature>
<feature type="transmembrane region" description="Helical" evidence="7">
    <location>
        <begin position="280"/>
        <end position="299"/>
    </location>
</feature>
<protein>
    <submittedName>
        <fullName evidence="9">Aminotriazole resistance protein</fullName>
    </submittedName>
</protein>
<evidence type="ECO:0000313" key="10">
    <source>
        <dbReference type="Proteomes" id="UP000532311"/>
    </source>
</evidence>
<dbReference type="InterPro" id="IPR011701">
    <property type="entry name" value="MFS"/>
</dbReference>
<dbReference type="PANTHER" id="PTHR42718:SF27">
    <property type="entry name" value="TRANSPORTER, PUTATIVE-RELATED"/>
    <property type="match status" value="1"/>
</dbReference>
<dbReference type="GO" id="GO:0016020">
    <property type="term" value="C:membrane"/>
    <property type="evidence" value="ECO:0007669"/>
    <property type="project" value="UniProtKB-SubCell"/>
</dbReference>
<comment type="subcellular location">
    <subcellularLocation>
        <location evidence="1">Membrane</location>
        <topology evidence="1">Multi-pass membrane protein</topology>
    </subcellularLocation>
</comment>
<dbReference type="GO" id="GO:0022857">
    <property type="term" value="F:transmembrane transporter activity"/>
    <property type="evidence" value="ECO:0007669"/>
    <property type="project" value="InterPro"/>
</dbReference>
<proteinExistence type="predicted"/>
<dbReference type="AlphaFoldDB" id="A0A8H5YEA6"/>
<organism evidence="9 10">
    <name type="scientific">Fusarium globosum</name>
    <dbReference type="NCBI Taxonomy" id="78864"/>
    <lineage>
        <taxon>Eukaryota</taxon>
        <taxon>Fungi</taxon>
        <taxon>Dikarya</taxon>
        <taxon>Ascomycota</taxon>
        <taxon>Pezizomycotina</taxon>
        <taxon>Sordariomycetes</taxon>
        <taxon>Hypocreomycetidae</taxon>
        <taxon>Hypocreales</taxon>
        <taxon>Nectriaceae</taxon>
        <taxon>Fusarium</taxon>
        <taxon>Fusarium fujikuroi species complex</taxon>
    </lineage>
</organism>
<evidence type="ECO:0000256" key="7">
    <source>
        <dbReference type="SAM" id="Phobius"/>
    </source>
</evidence>
<feature type="transmembrane region" description="Helical" evidence="7">
    <location>
        <begin position="414"/>
        <end position="435"/>
    </location>
</feature>
<keyword evidence="5" id="KW-0325">Glycoprotein</keyword>
<keyword evidence="3 7" id="KW-1133">Transmembrane helix</keyword>
<feature type="transmembrane region" description="Helical" evidence="7">
    <location>
        <begin position="357"/>
        <end position="377"/>
    </location>
</feature>
<dbReference type="EMBL" id="JAAQPF010000237">
    <property type="protein sequence ID" value="KAF5709742.1"/>
    <property type="molecule type" value="Genomic_DNA"/>
</dbReference>
<dbReference type="Gene3D" id="1.20.1720.10">
    <property type="entry name" value="Multidrug resistance protein D"/>
    <property type="match status" value="1"/>
</dbReference>
<dbReference type="Pfam" id="PF07690">
    <property type="entry name" value="MFS_1"/>
    <property type="match status" value="1"/>
</dbReference>
<evidence type="ECO:0000256" key="5">
    <source>
        <dbReference type="ARBA" id="ARBA00023180"/>
    </source>
</evidence>
<evidence type="ECO:0000256" key="4">
    <source>
        <dbReference type="ARBA" id="ARBA00023136"/>
    </source>
</evidence>
<keyword evidence="4 7" id="KW-0472">Membrane</keyword>
<feature type="transmembrane region" description="Helical" evidence="7">
    <location>
        <begin position="52"/>
        <end position="75"/>
    </location>
</feature>
<feature type="transmembrane region" description="Helical" evidence="7">
    <location>
        <begin position="319"/>
        <end position="345"/>
    </location>
</feature>
<dbReference type="PROSITE" id="PS50850">
    <property type="entry name" value="MFS"/>
    <property type="match status" value="1"/>
</dbReference>
<evidence type="ECO:0000313" key="9">
    <source>
        <dbReference type="EMBL" id="KAF5709742.1"/>
    </source>
</evidence>
<feature type="transmembrane region" description="Helical" evidence="7">
    <location>
        <begin position="209"/>
        <end position="228"/>
    </location>
</feature>
<name>A0A8H5YEA6_9HYPO</name>
<evidence type="ECO:0000256" key="6">
    <source>
        <dbReference type="SAM" id="MobiDB-lite"/>
    </source>
</evidence>
<dbReference type="InterPro" id="IPR036259">
    <property type="entry name" value="MFS_trans_sf"/>
</dbReference>
<evidence type="ECO:0000259" key="8">
    <source>
        <dbReference type="PROSITE" id="PS50850"/>
    </source>
</evidence>
<dbReference type="PANTHER" id="PTHR42718">
    <property type="entry name" value="MAJOR FACILITATOR SUPERFAMILY MULTIDRUG TRANSPORTER MFSC"/>
    <property type="match status" value="1"/>
</dbReference>
<gene>
    <name evidence="9" type="ORF">FGLOB1_5808</name>
</gene>
<comment type="caution">
    <text evidence="9">The sequence shown here is derived from an EMBL/GenBank/DDBJ whole genome shotgun (WGS) entry which is preliminary data.</text>
</comment>
<keyword evidence="2 7" id="KW-0812">Transmembrane</keyword>
<feature type="transmembrane region" description="Helical" evidence="7">
    <location>
        <begin position="87"/>
        <end position="106"/>
    </location>
</feature>
<reference evidence="9 10" key="1">
    <citation type="submission" date="2020-05" db="EMBL/GenBank/DDBJ databases">
        <title>Identification and distribution of gene clusters putatively required for synthesis of sphingolipid metabolism inhibitors in phylogenetically diverse species of the filamentous fungus Fusarium.</title>
        <authorList>
            <person name="Kim H.-S."/>
            <person name="Busman M."/>
            <person name="Brown D.W."/>
            <person name="Divon H."/>
            <person name="Uhlig S."/>
            <person name="Proctor R.H."/>
        </authorList>
    </citation>
    <scope>NUCLEOTIDE SEQUENCE [LARGE SCALE GENOMIC DNA]</scope>
    <source>
        <strain evidence="9 10">NRRL 26131</strain>
    </source>
</reference>
<dbReference type="InterPro" id="IPR020846">
    <property type="entry name" value="MFS_dom"/>
</dbReference>
<feature type="transmembrane region" description="Helical" evidence="7">
    <location>
        <begin position="248"/>
        <end position="268"/>
    </location>
</feature>
<keyword evidence="10" id="KW-1185">Reference proteome</keyword>
<feature type="region of interest" description="Disordered" evidence="6">
    <location>
        <begin position="12"/>
        <end position="31"/>
    </location>
</feature>
<sequence length="695" mass="75156">MATQTEALVLPPIPQLAPESGSDTQSPGTDGVFQCSESEHVRPASRLRKAAVTFQLSGVNFASSAANGLIVVGLPRMTQDLNLPQSLAFWPASVFGLATASTLLLAGSVADILGPRSVDLLGCITHGALMLACAFIKKGEELVVLRALQGVTLALHLSSSVSLVTKILPRGRGRNFAFACLGLSQPLGFSFGIVIGGILVDTIGWRSAWYLYGGITLLLSAVGFWSLPKSAPLGTQDIVHSLKTKVDWVGALLASAFMALISYFLAIISTDVHRIKEPATIVILCLGVLALPLFIGWMHRQHNSDQPVLIPNSFWENSAFASICATVALSFGVVTSLELFASLFFQEIQHLSALQAAIRILPNMAVGVALNFSTGLLVHKVPALWLVVITSLLSAGSPLLMATIQPSWSYWASAFFAQLLMPFSVDVLFTVGLIIVTDIFPEDKQSIAGAVFNTASQFGSSFGLAVMQVVSKLVAKDYDRRKSSEVLMEGYRASFWTMFAFMIQAHNASSATSNPDTIVVGQNTNDGGITVAFDAEVDEKIQAEHHDEVETPPIANSTSAWAETLEEHESDGNRVPFYPVFMCAATFVEESLFLMNLFQYPLTFKRNAFQRAKTLYDADYEKNKITLIQSVFLMGHFYADAEDRLELKANRRHTSLSDSHDQIWSHVLAIVSNAVKCSTSSREAGYNGGNGDTLA</sequence>
<dbReference type="SUPFAM" id="SSF103473">
    <property type="entry name" value="MFS general substrate transporter"/>
    <property type="match status" value="1"/>
</dbReference>
<evidence type="ECO:0000256" key="3">
    <source>
        <dbReference type="ARBA" id="ARBA00022989"/>
    </source>
</evidence>
<feature type="transmembrane region" description="Helical" evidence="7">
    <location>
        <begin position="176"/>
        <end position="200"/>
    </location>
</feature>
<feature type="domain" description="Major facilitator superfamily (MFS) profile" evidence="8">
    <location>
        <begin position="52"/>
        <end position="508"/>
    </location>
</feature>
<accession>A0A8H5YEA6</accession>